<evidence type="ECO:0000256" key="3">
    <source>
        <dbReference type="ARBA" id="ARBA00022737"/>
    </source>
</evidence>
<dbReference type="Pfam" id="PF00400">
    <property type="entry name" value="WD40"/>
    <property type="match status" value="2"/>
</dbReference>
<keyword evidence="2 5" id="KW-0853">WD repeat</keyword>
<feature type="coiled-coil region" evidence="6">
    <location>
        <begin position="21"/>
        <end position="48"/>
    </location>
</feature>
<name>A0AAV5R9P9_PICKL</name>
<keyword evidence="3" id="KW-0677">Repeat</keyword>
<dbReference type="Gene3D" id="2.130.10.10">
    <property type="entry name" value="YVTN repeat-like/Quinoprotein amine dehydrogenase"/>
    <property type="match status" value="2"/>
</dbReference>
<dbReference type="SUPFAM" id="SSF50978">
    <property type="entry name" value="WD40 repeat-like"/>
    <property type="match status" value="1"/>
</dbReference>
<keyword evidence="6" id="KW-0175">Coiled coil</keyword>
<dbReference type="PRINTS" id="PR00320">
    <property type="entry name" value="GPROTEINBRPT"/>
</dbReference>
<comment type="similarity">
    <text evidence="1">Belongs to the WD repeat G protein beta family.</text>
</comment>
<dbReference type="GO" id="GO:0007165">
    <property type="term" value="P:signal transduction"/>
    <property type="evidence" value="ECO:0007669"/>
    <property type="project" value="UniProtKB-KW"/>
</dbReference>
<dbReference type="InterPro" id="IPR001632">
    <property type="entry name" value="WD40_G-protein_beta-like"/>
</dbReference>
<keyword evidence="8" id="KW-1185">Reference proteome</keyword>
<dbReference type="SMART" id="SM00320">
    <property type="entry name" value="WD40"/>
    <property type="match status" value="7"/>
</dbReference>
<comment type="caution">
    <text evidence="7">The sequence shown here is derived from an EMBL/GenBank/DDBJ whole genome shotgun (WGS) entry which is preliminary data.</text>
</comment>
<evidence type="ECO:0000313" key="8">
    <source>
        <dbReference type="Proteomes" id="UP001378960"/>
    </source>
</evidence>
<evidence type="ECO:0000256" key="5">
    <source>
        <dbReference type="PROSITE-ProRule" id="PRU00221"/>
    </source>
</evidence>
<feature type="repeat" description="WD" evidence="5">
    <location>
        <begin position="405"/>
        <end position="438"/>
    </location>
</feature>
<dbReference type="PRINTS" id="PR00319">
    <property type="entry name" value="GPROTEINB"/>
</dbReference>
<evidence type="ECO:0000256" key="4">
    <source>
        <dbReference type="ARBA" id="ARBA00023224"/>
    </source>
</evidence>
<evidence type="ECO:0000313" key="7">
    <source>
        <dbReference type="EMBL" id="GMM47518.1"/>
    </source>
</evidence>
<dbReference type="InterPro" id="IPR001680">
    <property type="entry name" value="WD40_rpt"/>
</dbReference>
<evidence type="ECO:0000256" key="2">
    <source>
        <dbReference type="ARBA" id="ARBA00022574"/>
    </source>
</evidence>
<dbReference type="Pfam" id="PF25391">
    <property type="entry name" value="WD40_Gbeta"/>
    <property type="match status" value="1"/>
</dbReference>
<dbReference type="PIRSF" id="PIRSF002394">
    <property type="entry name" value="GN-bd_beta"/>
    <property type="match status" value="1"/>
</dbReference>
<dbReference type="InterPro" id="IPR015943">
    <property type="entry name" value="WD40/YVTN_repeat-like_dom_sf"/>
</dbReference>
<dbReference type="PROSITE" id="PS50294">
    <property type="entry name" value="WD_REPEATS_REGION"/>
    <property type="match status" value="2"/>
</dbReference>
<sequence>MNIETALQKQFELSKTLNNNVNIAQNASHQLTLQLKKIKQENQDATLQSMSNNCQKNILSNNETKYKLNNYKTLKGHFDKVSSCAWYPDNQHLVTSSQDGYLLVWDAVKGLKNNLVELDDPYIMGCDVSYNGQLVATGGLDNTCIVYKLSTSIDSDDKNNNNNNNSTGLLSILRDHKEYISDLSFLHKSSTQLITSSGDKSCILWDTSKGGYIRHFYGHLGDVLSLSINKNDLNNSNPNLFVTSSSDKLSMLWDIRDPLASRKYLVNSKFDSSEIEFFPDGNCFTCGCDDGTIKMFDIRCDGELSTYTIDKVRKYITSNNLQNTIPTYNNYSNNNNDQNSTFDINQDQRSTSVRSLMSNMQASIDNPGVLSLDFSKSGRLMFTSYAESTSVFIWDTITGEIIGSLNGHNGIVSKVKVSSDGLGIATASRDETIKIWSV</sequence>
<feature type="repeat" description="WD" evidence="5">
    <location>
        <begin position="74"/>
        <end position="106"/>
    </location>
</feature>
<gene>
    <name evidence="7" type="ORF">DAPK24_041160</name>
</gene>
<dbReference type="EMBL" id="BTGB01000009">
    <property type="protein sequence ID" value="GMM47518.1"/>
    <property type="molecule type" value="Genomic_DNA"/>
</dbReference>
<dbReference type="PROSITE" id="PS50082">
    <property type="entry name" value="WD_REPEATS_2"/>
    <property type="match status" value="3"/>
</dbReference>
<dbReference type="CDD" id="cd00200">
    <property type="entry name" value="WD40"/>
    <property type="match status" value="1"/>
</dbReference>
<accession>A0AAV5R9P9</accession>
<proteinExistence type="inferred from homology"/>
<evidence type="ECO:0000256" key="6">
    <source>
        <dbReference type="SAM" id="Coils"/>
    </source>
</evidence>
<dbReference type="Proteomes" id="UP001378960">
    <property type="component" value="Unassembled WGS sequence"/>
</dbReference>
<protein>
    <submittedName>
        <fullName evidence="7">G protein subunit beta</fullName>
    </submittedName>
</protein>
<reference evidence="7 8" key="1">
    <citation type="journal article" date="2023" name="Elife">
        <title>Identification of key yeast species and microbe-microbe interactions impacting larval growth of Drosophila in the wild.</title>
        <authorList>
            <person name="Mure A."/>
            <person name="Sugiura Y."/>
            <person name="Maeda R."/>
            <person name="Honda K."/>
            <person name="Sakurai N."/>
            <person name="Takahashi Y."/>
            <person name="Watada M."/>
            <person name="Katoh T."/>
            <person name="Gotoh A."/>
            <person name="Gotoh Y."/>
            <person name="Taniguchi I."/>
            <person name="Nakamura K."/>
            <person name="Hayashi T."/>
            <person name="Katayama T."/>
            <person name="Uemura T."/>
            <person name="Hattori Y."/>
        </authorList>
    </citation>
    <scope>NUCLEOTIDE SEQUENCE [LARGE SCALE GENOMIC DNA]</scope>
    <source>
        <strain evidence="7 8">PK-24</strain>
    </source>
</reference>
<evidence type="ECO:0000256" key="1">
    <source>
        <dbReference type="ARBA" id="ARBA00009768"/>
    </source>
</evidence>
<dbReference type="PANTHER" id="PTHR19850">
    <property type="entry name" value="GUANINE NUCLEOTIDE-BINDING PROTEIN BETA G PROTEIN BETA"/>
    <property type="match status" value="1"/>
</dbReference>
<feature type="repeat" description="WD" evidence="5">
    <location>
        <begin position="173"/>
        <end position="215"/>
    </location>
</feature>
<organism evidence="7 8">
    <name type="scientific">Pichia kluyveri</name>
    <name type="common">Yeast</name>
    <dbReference type="NCBI Taxonomy" id="36015"/>
    <lineage>
        <taxon>Eukaryota</taxon>
        <taxon>Fungi</taxon>
        <taxon>Dikarya</taxon>
        <taxon>Ascomycota</taxon>
        <taxon>Saccharomycotina</taxon>
        <taxon>Pichiomycetes</taxon>
        <taxon>Pichiales</taxon>
        <taxon>Pichiaceae</taxon>
        <taxon>Pichia</taxon>
    </lineage>
</organism>
<keyword evidence="4" id="KW-0807">Transducer</keyword>
<dbReference type="AlphaFoldDB" id="A0AAV5R9P9"/>
<dbReference type="InterPro" id="IPR036322">
    <property type="entry name" value="WD40_repeat_dom_sf"/>
</dbReference>
<dbReference type="InterPro" id="IPR020472">
    <property type="entry name" value="WD40_PAC1"/>
</dbReference>
<dbReference type="InterPro" id="IPR016346">
    <property type="entry name" value="G-protein_beta_1-5"/>
</dbReference>